<dbReference type="GO" id="GO:0003677">
    <property type="term" value="F:DNA binding"/>
    <property type="evidence" value="ECO:0007669"/>
    <property type="project" value="UniProtKB-UniRule"/>
</dbReference>
<evidence type="ECO:0000313" key="4">
    <source>
        <dbReference type="EMBL" id="HJC67905.1"/>
    </source>
</evidence>
<dbReference type="InterPro" id="IPR009057">
    <property type="entry name" value="Homeodomain-like_sf"/>
</dbReference>
<dbReference type="SUPFAM" id="SSF46689">
    <property type="entry name" value="Homeodomain-like"/>
    <property type="match status" value="1"/>
</dbReference>
<comment type="caution">
    <text evidence="4">The sequence shown here is derived from an EMBL/GenBank/DDBJ whole genome shotgun (WGS) entry which is preliminary data.</text>
</comment>
<keyword evidence="1 2" id="KW-0238">DNA-binding</keyword>
<feature type="domain" description="HTH tetR-type" evidence="3">
    <location>
        <begin position="11"/>
        <end position="71"/>
    </location>
</feature>
<dbReference type="EMBL" id="DWWB01000086">
    <property type="protein sequence ID" value="HJC67905.1"/>
    <property type="molecule type" value="Genomic_DNA"/>
</dbReference>
<dbReference type="InterPro" id="IPR050624">
    <property type="entry name" value="HTH-type_Tx_Regulator"/>
</dbReference>
<dbReference type="InterPro" id="IPR001647">
    <property type="entry name" value="HTH_TetR"/>
</dbReference>
<dbReference type="PANTHER" id="PTHR43479">
    <property type="entry name" value="ACREF/ENVCD OPERON REPRESSOR-RELATED"/>
    <property type="match status" value="1"/>
</dbReference>
<dbReference type="Proteomes" id="UP000823863">
    <property type="component" value="Unassembled WGS sequence"/>
</dbReference>
<gene>
    <name evidence="4" type="ORF">H9931_14550</name>
</gene>
<protein>
    <submittedName>
        <fullName evidence="4">TetR/AcrR family transcriptional regulator</fullName>
    </submittedName>
</protein>
<accession>A0A9D2PZ36</accession>
<dbReference type="AlphaFoldDB" id="A0A9D2PZ36"/>
<dbReference type="Pfam" id="PF00440">
    <property type="entry name" value="TetR_N"/>
    <property type="match status" value="1"/>
</dbReference>
<feature type="DNA-binding region" description="H-T-H motif" evidence="2">
    <location>
        <begin position="34"/>
        <end position="53"/>
    </location>
</feature>
<evidence type="ECO:0000256" key="2">
    <source>
        <dbReference type="PROSITE-ProRule" id="PRU00335"/>
    </source>
</evidence>
<organism evidence="4 5">
    <name type="scientific">Candidatus Enterocloster excrementigallinarum</name>
    <dbReference type="NCBI Taxonomy" id="2838558"/>
    <lineage>
        <taxon>Bacteria</taxon>
        <taxon>Bacillati</taxon>
        <taxon>Bacillota</taxon>
        <taxon>Clostridia</taxon>
        <taxon>Lachnospirales</taxon>
        <taxon>Lachnospiraceae</taxon>
        <taxon>Enterocloster</taxon>
    </lineage>
</organism>
<dbReference type="Gene3D" id="1.10.357.10">
    <property type="entry name" value="Tetracycline Repressor, domain 2"/>
    <property type="match status" value="1"/>
</dbReference>
<evidence type="ECO:0000256" key="1">
    <source>
        <dbReference type="ARBA" id="ARBA00023125"/>
    </source>
</evidence>
<evidence type="ECO:0000313" key="5">
    <source>
        <dbReference type="Proteomes" id="UP000823863"/>
    </source>
</evidence>
<reference evidence="4" key="1">
    <citation type="journal article" date="2021" name="PeerJ">
        <title>Extensive microbial diversity within the chicken gut microbiome revealed by metagenomics and culture.</title>
        <authorList>
            <person name="Gilroy R."/>
            <person name="Ravi A."/>
            <person name="Getino M."/>
            <person name="Pursley I."/>
            <person name="Horton D.L."/>
            <person name="Alikhan N.F."/>
            <person name="Baker D."/>
            <person name="Gharbi K."/>
            <person name="Hall N."/>
            <person name="Watson M."/>
            <person name="Adriaenssens E.M."/>
            <person name="Foster-Nyarko E."/>
            <person name="Jarju S."/>
            <person name="Secka A."/>
            <person name="Antonio M."/>
            <person name="Oren A."/>
            <person name="Chaudhuri R.R."/>
            <person name="La Ragione R."/>
            <person name="Hildebrand F."/>
            <person name="Pallen M.J."/>
        </authorList>
    </citation>
    <scope>NUCLEOTIDE SEQUENCE</scope>
    <source>
        <strain evidence="4">CHK198-12963</strain>
    </source>
</reference>
<proteinExistence type="predicted"/>
<dbReference type="PROSITE" id="PS50977">
    <property type="entry name" value="HTH_TETR_2"/>
    <property type="match status" value="1"/>
</dbReference>
<sequence length="205" mass="24565">MPTERFERLSELKKRRIAKAIMDEMEQNSIEKLNMCRIAKKASISRGSLYLYFENKSDMICFSLCRERERKLEQDKIRFQENGGDFWDMMAQSLQEQLSDYGRETQSLYHFLYLPGRQSFFMLQKARRRQSDQLAEYKGWVYRNCINQEIRRLTESEFDALDDMCRALMMVSIQEYISGSQDQGNIMSFFRDRLKLIRASISRQS</sequence>
<name>A0A9D2PZ36_9FIRM</name>
<reference evidence="4" key="2">
    <citation type="submission" date="2021-04" db="EMBL/GenBank/DDBJ databases">
        <authorList>
            <person name="Gilroy R."/>
        </authorList>
    </citation>
    <scope>NUCLEOTIDE SEQUENCE</scope>
    <source>
        <strain evidence="4">CHK198-12963</strain>
    </source>
</reference>
<dbReference type="PANTHER" id="PTHR43479:SF11">
    <property type="entry name" value="ACREF_ENVCD OPERON REPRESSOR-RELATED"/>
    <property type="match status" value="1"/>
</dbReference>
<evidence type="ECO:0000259" key="3">
    <source>
        <dbReference type="PROSITE" id="PS50977"/>
    </source>
</evidence>